<dbReference type="SUPFAM" id="SSF53335">
    <property type="entry name" value="S-adenosyl-L-methionine-dependent methyltransferases"/>
    <property type="match status" value="1"/>
</dbReference>
<dbReference type="AlphaFoldDB" id="A0A9D1F0Q2"/>
<keyword evidence="1" id="KW-0489">Methyltransferase</keyword>
<reference evidence="1" key="2">
    <citation type="journal article" date="2021" name="PeerJ">
        <title>Extensive microbial diversity within the chicken gut microbiome revealed by metagenomics and culture.</title>
        <authorList>
            <person name="Gilroy R."/>
            <person name="Ravi A."/>
            <person name="Getino M."/>
            <person name="Pursley I."/>
            <person name="Horton D.L."/>
            <person name="Alikhan N.F."/>
            <person name="Baker D."/>
            <person name="Gharbi K."/>
            <person name="Hall N."/>
            <person name="Watson M."/>
            <person name="Adriaenssens E.M."/>
            <person name="Foster-Nyarko E."/>
            <person name="Jarju S."/>
            <person name="Secka A."/>
            <person name="Antonio M."/>
            <person name="Oren A."/>
            <person name="Chaudhuri R.R."/>
            <person name="La Ragione R."/>
            <person name="Hildebrand F."/>
            <person name="Pallen M.J."/>
        </authorList>
    </citation>
    <scope>NUCLEOTIDE SEQUENCE</scope>
    <source>
        <strain evidence="1">6276</strain>
    </source>
</reference>
<dbReference type="Proteomes" id="UP000823928">
    <property type="component" value="Unassembled WGS sequence"/>
</dbReference>
<reference evidence="1" key="1">
    <citation type="submission" date="2020-10" db="EMBL/GenBank/DDBJ databases">
        <authorList>
            <person name="Gilroy R."/>
        </authorList>
    </citation>
    <scope>NUCLEOTIDE SEQUENCE</scope>
    <source>
        <strain evidence="1">6276</strain>
    </source>
</reference>
<protein>
    <submittedName>
        <fullName evidence="1">Class I SAM-dependent methyltransferase</fullName>
    </submittedName>
</protein>
<dbReference type="Gene3D" id="3.40.50.150">
    <property type="entry name" value="Vaccinia Virus protein VP39"/>
    <property type="match status" value="1"/>
</dbReference>
<dbReference type="InterPro" id="IPR029063">
    <property type="entry name" value="SAM-dependent_MTases_sf"/>
</dbReference>
<evidence type="ECO:0000313" key="1">
    <source>
        <dbReference type="EMBL" id="HIS37299.1"/>
    </source>
</evidence>
<comment type="caution">
    <text evidence="1">The sequence shown here is derived from an EMBL/GenBank/DDBJ whole genome shotgun (WGS) entry which is preliminary data.</text>
</comment>
<dbReference type="GO" id="GO:0032259">
    <property type="term" value="P:methylation"/>
    <property type="evidence" value="ECO:0007669"/>
    <property type="project" value="UniProtKB-KW"/>
</dbReference>
<name>A0A9D1F0Q2_9BACT</name>
<evidence type="ECO:0000313" key="2">
    <source>
        <dbReference type="Proteomes" id="UP000823928"/>
    </source>
</evidence>
<dbReference type="CDD" id="cd02440">
    <property type="entry name" value="AdoMet_MTases"/>
    <property type="match status" value="1"/>
</dbReference>
<dbReference type="Pfam" id="PF13578">
    <property type="entry name" value="Methyltransf_24"/>
    <property type="match status" value="1"/>
</dbReference>
<proteinExistence type="predicted"/>
<organism evidence="1 2">
    <name type="scientific">Candidatus Scatousia excrementigallinarum</name>
    <dbReference type="NCBI Taxonomy" id="2840935"/>
    <lineage>
        <taxon>Bacteria</taxon>
        <taxon>Candidatus Scatousia</taxon>
    </lineage>
</organism>
<accession>A0A9D1F0Q2</accession>
<gene>
    <name evidence="1" type="ORF">IAC10_11865</name>
</gene>
<sequence>MHFKQVQLVINFIRRKIDSLIYMDNEDFELAAVKDKFNENCDYVHVKKNSFYDAYMNNDSLLCHKWEQYMHIYNKHLQPFKSENKPVNILEIGVFKGGSLELWNRYLPENSKIIGIDINPDCKNIEFHNKNIQVFTGSASDKNFIEENFKNHYFDIIIDDGSHISSDVITAFEAFFPKLNPGGLYIIEDLHTSYWSSYGGDFLSKKSSIEYLKRLIDSLNFKYIQKFKKNLPLDYIRQLSTLNKELASITFYDSVCILEKYMCKKSRAFKNYLSGEGAAYSDLGMLCNKDTKFERFFR</sequence>
<keyword evidence="1" id="KW-0808">Transferase</keyword>
<dbReference type="GO" id="GO:0008168">
    <property type="term" value="F:methyltransferase activity"/>
    <property type="evidence" value="ECO:0007669"/>
    <property type="project" value="UniProtKB-KW"/>
</dbReference>
<dbReference type="EMBL" id="DVIU01000236">
    <property type="protein sequence ID" value="HIS37299.1"/>
    <property type="molecule type" value="Genomic_DNA"/>
</dbReference>